<sequence length="70" mass="7627">MSESEHCVWLNKNQMIPAVVGNPAQKHPPLLNSAQASLRNDIDNMFSLYGGKPPPEGARSCAFGVRFSTL</sequence>
<name>A0A834HLJ1_RHYFE</name>
<accession>A0A834HLJ1</accession>
<protein>
    <submittedName>
        <fullName evidence="2">Uncharacterized protein</fullName>
    </submittedName>
</protein>
<reference evidence="2" key="1">
    <citation type="submission" date="2020-08" db="EMBL/GenBank/DDBJ databases">
        <title>Genome sequencing and assembly of the red palm weevil Rhynchophorus ferrugineus.</title>
        <authorList>
            <person name="Dias G.B."/>
            <person name="Bergman C.M."/>
            <person name="Manee M."/>
        </authorList>
    </citation>
    <scope>NUCLEOTIDE SEQUENCE</scope>
    <source>
        <strain evidence="2">AA-2017</strain>
        <tissue evidence="2">Whole larva</tissue>
    </source>
</reference>
<dbReference type="EMBL" id="JAACXV010020790">
    <property type="protein sequence ID" value="KAF7263569.1"/>
    <property type="molecule type" value="Genomic_DNA"/>
</dbReference>
<evidence type="ECO:0000313" key="2">
    <source>
        <dbReference type="EMBL" id="KAF7263569.1"/>
    </source>
</evidence>
<keyword evidence="3" id="KW-1185">Reference proteome</keyword>
<organism evidence="2 3">
    <name type="scientific">Rhynchophorus ferrugineus</name>
    <name type="common">Red palm weevil</name>
    <name type="synonym">Curculio ferrugineus</name>
    <dbReference type="NCBI Taxonomy" id="354439"/>
    <lineage>
        <taxon>Eukaryota</taxon>
        <taxon>Metazoa</taxon>
        <taxon>Ecdysozoa</taxon>
        <taxon>Arthropoda</taxon>
        <taxon>Hexapoda</taxon>
        <taxon>Insecta</taxon>
        <taxon>Pterygota</taxon>
        <taxon>Neoptera</taxon>
        <taxon>Endopterygota</taxon>
        <taxon>Coleoptera</taxon>
        <taxon>Polyphaga</taxon>
        <taxon>Cucujiformia</taxon>
        <taxon>Curculionidae</taxon>
        <taxon>Dryophthorinae</taxon>
        <taxon>Rhynchophorus</taxon>
    </lineage>
</organism>
<dbReference type="Proteomes" id="UP000625711">
    <property type="component" value="Unassembled WGS sequence"/>
</dbReference>
<dbReference type="EMBL" id="JAACXV010020790">
    <property type="protein sequence ID" value="KAF7263568.1"/>
    <property type="molecule type" value="Genomic_DNA"/>
</dbReference>
<comment type="caution">
    <text evidence="2">The sequence shown here is derived from an EMBL/GenBank/DDBJ whole genome shotgun (WGS) entry which is preliminary data.</text>
</comment>
<evidence type="ECO:0000313" key="1">
    <source>
        <dbReference type="EMBL" id="KAF7263568.1"/>
    </source>
</evidence>
<evidence type="ECO:0000313" key="3">
    <source>
        <dbReference type="Proteomes" id="UP000625711"/>
    </source>
</evidence>
<proteinExistence type="predicted"/>
<dbReference type="AlphaFoldDB" id="A0A834HLJ1"/>
<gene>
    <name evidence="1" type="ORF">GWI33_001862</name>
    <name evidence="2" type="ORF">GWI33_001863</name>
</gene>